<keyword evidence="2" id="KW-0472">Membrane</keyword>
<gene>
    <name evidence="4" type="ORF">C6P11_10460</name>
</gene>
<dbReference type="AlphaFoldDB" id="A0A4Z0RSZ0"/>
<feature type="domain" description="LysM" evidence="3">
    <location>
        <begin position="121"/>
        <end position="165"/>
    </location>
</feature>
<dbReference type="Gene3D" id="3.10.350.10">
    <property type="entry name" value="LysM domain"/>
    <property type="match status" value="1"/>
</dbReference>
<feature type="compositionally biased region" description="Low complexity" evidence="1">
    <location>
        <begin position="80"/>
        <end position="121"/>
    </location>
</feature>
<evidence type="ECO:0000313" key="4">
    <source>
        <dbReference type="EMBL" id="TGE70443.1"/>
    </source>
</evidence>
<evidence type="ECO:0000256" key="2">
    <source>
        <dbReference type="SAM" id="Phobius"/>
    </source>
</evidence>
<dbReference type="CDD" id="cd00118">
    <property type="entry name" value="LysM"/>
    <property type="match status" value="1"/>
</dbReference>
<name>A0A4Z0RSZ0_WEICO</name>
<dbReference type="SUPFAM" id="SSF54106">
    <property type="entry name" value="LysM domain"/>
    <property type="match status" value="1"/>
</dbReference>
<dbReference type="InterPro" id="IPR018392">
    <property type="entry name" value="LysM"/>
</dbReference>
<dbReference type="SMART" id="SM00257">
    <property type="entry name" value="LysM"/>
    <property type="match status" value="1"/>
</dbReference>
<sequence length="167" mass="17557">MNTMETKQPQQYKFWLLVILGYIVLFVIGFYSPIVLDRVSGGSHNETTKTATTSSESSIDEAGTTPNDSVDTADEEVASESESTVAADYAETASEPAATSEAEASSEAEPASESSSTSAATQLTVPQGTTAYSIAKQHGLTVAELQQMNPSINMDALQAGQTIVVSH</sequence>
<keyword evidence="2" id="KW-1133">Transmembrane helix</keyword>
<protein>
    <recommendedName>
        <fullName evidence="3">LysM domain-containing protein</fullName>
    </recommendedName>
</protein>
<keyword evidence="2" id="KW-0812">Transmembrane</keyword>
<evidence type="ECO:0000256" key="1">
    <source>
        <dbReference type="SAM" id="MobiDB-lite"/>
    </source>
</evidence>
<dbReference type="Proteomes" id="UP000297646">
    <property type="component" value="Unassembled WGS sequence"/>
</dbReference>
<dbReference type="InterPro" id="IPR036779">
    <property type="entry name" value="LysM_dom_sf"/>
</dbReference>
<comment type="caution">
    <text evidence="4">The sequence shown here is derived from an EMBL/GenBank/DDBJ whole genome shotgun (WGS) entry which is preliminary data.</text>
</comment>
<dbReference type="EMBL" id="PVSN01000079">
    <property type="protein sequence ID" value="TGE70443.1"/>
    <property type="molecule type" value="Genomic_DNA"/>
</dbReference>
<accession>A0A4Z0RSZ0</accession>
<feature type="transmembrane region" description="Helical" evidence="2">
    <location>
        <begin position="12"/>
        <end position="31"/>
    </location>
</feature>
<organism evidence="4 5">
    <name type="scientific">Weissella confusa</name>
    <name type="common">Lactobacillus confusus</name>
    <dbReference type="NCBI Taxonomy" id="1583"/>
    <lineage>
        <taxon>Bacteria</taxon>
        <taxon>Bacillati</taxon>
        <taxon>Bacillota</taxon>
        <taxon>Bacilli</taxon>
        <taxon>Lactobacillales</taxon>
        <taxon>Lactobacillaceae</taxon>
        <taxon>Weissella</taxon>
    </lineage>
</organism>
<dbReference type="PROSITE" id="PS51782">
    <property type="entry name" value="LYSM"/>
    <property type="match status" value="1"/>
</dbReference>
<evidence type="ECO:0000259" key="3">
    <source>
        <dbReference type="PROSITE" id="PS51782"/>
    </source>
</evidence>
<feature type="compositionally biased region" description="Low complexity" evidence="1">
    <location>
        <begin position="43"/>
        <end position="57"/>
    </location>
</feature>
<reference evidence="4 5" key="1">
    <citation type="submission" date="2018-03" db="EMBL/GenBank/DDBJ databases">
        <title>Genome sequencing of Weissella confusa isolates.</title>
        <authorList>
            <person name="Kajala I."/>
            <person name="Baruah R."/>
            <person name="Bergsveinson J."/>
            <person name="Juvonen R."/>
            <person name="Ziola B."/>
        </authorList>
    </citation>
    <scope>NUCLEOTIDE SEQUENCE [LARGE SCALE GENOMIC DNA]</scope>
    <source>
        <strain evidence="4 5">VTT E-062653</strain>
    </source>
</reference>
<evidence type="ECO:0000313" key="5">
    <source>
        <dbReference type="Proteomes" id="UP000297646"/>
    </source>
</evidence>
<proteinExistence type="predicted"/>
<feature type="region of interest" description="Disordered" evidence="1">
    <location>
        <begin position="41"/>
        <end position="122"/>
    </location>
</feature>
<dbReference type="Pfam" id="PF01476">
    <property type="entry name" value="LysM"/>
    <property type="match status" value="1"/>
</dbReference>